<keyword evidence="2 4" id="KW-0808">Transferase</keyword>
<dbReference type="STRING" id="597456.A0A0L7QLZ9"/>
<comment type="similarity">
    <text evidence="1">Belongs to the sulfotransferase 1 family.</text>
</comment>
<proteinExistence type="inferred from homology"/>
<dbReference type="PANTHER" id="PTHR11783">
    <property type="entry name" value="SULFOTRANSFERASE SULT"/>
    <property type="match status" value="1"/>
</dbReference>
<evidence type="ECO:0000259" key="3">
    <source>
        <dbReference type="Pfam" id="PF00685"/>
    </source>
</evidence>
<dbReference type="InterPro" id="IPR000863">
    <property type="entry name" value="Sulfotransferase_dom"/>
</dbReference>
<accession>A0A0L7QLZ9</accession>
<evidence type="ECO:0000256" key="2">
    <source>
        <dbReference type="ARBA" id="ARBA00022679"/>
    </source>
</evidence>
<dbReference type="Pfam" id="PF00685">
    <property type="entry name" value="Sulfotransfer_1"/>
    <property type="match status" value="1"/>
</dbReference>
<dbReference type="InterPro" id="IPR027417">
    <property type="entry name" value="P-loop_NTPase"/>
</dbReference>
<feature type="domain" description="Sulfotransferase" evidence="3">
    <location>
        <begin position="58"/>
        <end position="330"/>
    </location>
</feature>
<gene>
    <name evidence="4" type="ORF">WH47_11367</name>
</gene>
<dbReference type="EMBL" id="KQ414905">
    <property type="protein sequence ID" value="KOC59625.1"/>
    <property type="molecule type" value="Genomic_DNA"/>
</dbReference>
<dbReference type="GO" id="GO:0008146">
    <property type="term" value="F:sulfotransferase activity"/>
    <property type="evidence" value="ECO:0007669"/>
    <property type="project" value="InterPro"/>
</dbReference>
<organism evidence="4 5">
    <name type="scientific">Habropoda laboriosa</name>
    <dbReference type="NCBI Taxonomy" id="597456"/>
    <lineage>
        <taxon>Eukaryota</taxon>
        <taxon>Metazoa</taxon>
        <taxon>Ecdysozoa</taxon>
        <taxon>Arthropoda</taxon>
        <taxon>Hexapoda</taxon>
        <taxon>Insecta</taxon>
        <taxon>Pterygota</taxon>
        <taxon>Neoptera</taxon>
        <taxon>Endopterygota</taxon>
        <taxon>Hymenoptera</taxon>
        <taxon>Apocrita</taxon>
        <taxon>Aculeata</taxon>
        <taxon>Apoidea</taxon>
        <taxon>Anthophila</taxon>
        <taxon>Apidae</taxon>
        <taxon>Habropoda</taxon>
    </lineage>
</organism>
<dbReference type="Proteomes" id="UP000053825">
    <property type="component" value="Unassembled WGS sequence"/>
</dbReference>
<dbReference type="OrthoDB" id="205623at2759"/>
<keyword evidence="5" id="KW-1185">Reference proteome</keyword>
<dbReference type="Gene3D" id="3.40.50.300">
    <property type="entry name" value="P-loop containing nucleotide triphosphate hydrolases"/>
    <property type="match status" value="1"/>
</dbReference>
<name>A0A0L7QLZ9_9HYME</name>
<dbReference type="AlphaFoldDB" id="A0A0L7QLZ9"/>
<evidence type="ECO:0000256" key="1">
    <source>
        <dbReference type="ARBA" id="ARBA00005771"/>
    </source>
</evidence>
<reference evidence="4 5" key="1">
    <citation type="submission" date="2015-07" db="EMBL/GenBank/DDBJ databases">
        <title>The genome of Habropoda laboriosa.</title>
        <authorList>
            <person name="Pan H."/>
            <person name="Kapheim K."/>
        </authorList>
    </citation>
    <scope>NUCLEOTIDE SEQUENCE [LARGE SCALE GENOMIC DNA]</scope>
    <source>
        <strain evidence="4">0110345459</strain>
    </source>
</reference>
<sequence length="346" mass="41010">MTLEPPKYEYLNKEDTKKMLEVFKGERTGWVLVGPKKWFFPYRYTEQGKGFYNFKARPDDTWVLSYPRSGTTWTQELIWLLSNDLDFEKAQKELLAERFPFLEFSMFNHPEVTHEFLKMNEGDKDKKELCKKIAEPGYEVITEIPSKRFIKSHFPLSLLPGILESGCKIVYIARNPKDVAISWYYLNKAIKTQGYIGDFATFWEYFQNNLTPWSPYWEHLKEAWTHKNHPNLLFIFYEEMQHDFPKVIKKVAKFLGKTYTEQQMKEVANYLNIKNFRDNPMVNSSELKECGIIVAGTFVRKGQSGEWKNMFTPELDAKANEWIEENLKGSDLTFPYFSNIINNNYK</sequence>
<evidence type="ECO:0000313" key="5">
    <source>
        <dbReference type="Proteomes" id="UP000053825"/>
    </source>
</evidence>
<dbReference type="SUPFAM" id="SSF52540">
    <property type="entry name" value="P-loop containing nucleoside triphosphate hydrolases"/>
    <property type="match status" value="1"/>
</dbReference>
<evidence type="ECO:0000313" key="4">
    <source>
        <dbReference type="EMBL" id="KOC59625.1"/>
    </source>
</evidence>
<protein>
    <submittedName>
        <fullName evidence="4">Estrogen sulfotransferase</fullName>
    </submittedName>
</protein>